<dbReference type="PANTHER" id="PTHR39583:SF2">
    <property type="entry name" value="TYPE II SECRETION SYSTEM PROTEIN J"/>
    <property type="match status" value="1"/>
</dbReference>
<dbReference type="Pfam" id="PF11612">
    <property type="entry name" value="T2SSJ"/>
    <property type="match status" value="1"/>
</dbReference>
<keyword evidence="13" id="KW-1185">Reference proteome</keyword>
<dbReference type="InterPro" id="IPR051621">
    <property type="entry name" value="T2SS_protein_J"/>
</dbReference>
<dbReference type="NCBIfam" id="TIGR01711">
    <property type="entry name" value="gspJ"/>
    <property type="match status" value="1"/>
</dbReference>
<dbReference type="InterPro" id="IPR010055">
    <property type="entry name" value="T2SS_protein-GspJ"/>
</dbReference>
<dbReference type="PROSITE" id="PS00409">
    <property type="entry name" value="PROKAR_NTER_METHYL"/>
    <property type="match status" value="1"/>
</dbReference>
<evidence type="ECO:0000256" key="10">
    <source>
        <dbReference type="SAM" id="MobiDB-lite"/>
    </source>
</evidence>
<dbReference type="InterPro" id="IPR012902">
    <property type="entry name" value="N_methyl_site"/>
</dbReference>
<evidence type="ECO:0000256" key="1">
    <source>
        <dbReference type="ARBA" id="ARBA00004377"/>
    </source>
</evidence>
<keyword evidence="4" id="KW-1003">Cell membrane</keyword>
<evidence type="ECO:0000256" key="4">
    <source>
        <dbReference type="ARBA" id="ARBA00022475"/>
    </source>
</evidence>
<feature type="transmembrane region" description="Helical" evidence="11">
    <location>
        <begin position="12"/>
        <end position="34"/>
    </location>
</feature>
<dbReference type="Proteomes" id="UP001231915">
    <property type="component" value="Unassembled WGS sequence"/>
</dbReference>
<feature type="compositionally biased region" description="Low complexity" evidence="10">
    <location>
        <begin position="229"/>
        <end position="245"/>
    </location>
</feature>
<keyword evidence="6" id="KW-0997">Cell inner membrane</keyword>
<name>A0ABT7EPU8_9GAMM</name>
<evidence type="ECO:0000313" key="12">
    <source>
        <dbReference type="EMBL" id="MDK2597005.1"/>
    </source>
</evidence>
<comment type="subcellular location">
    <subcellularLocation>
        <location evidence="1">Cell inner membrane</location>
        <topology evidence="1">Single-pass membrane protein</topology>
    </subcellularLocation>
</comment>
<keyword evidence="8 11" id="KW-1133">Transmembrane helix</keyword>
<comment type="caution">
    <text evidence="12">The sequence shown here is derived from an EMBL/GenBank/DDBJ whole genome shotgun (WGS) entry which is preliminary data.</text>
</comment>
<dbReference type="InterPro" id="IPR045584">
    <property type="entry name" value="Pilin-like"/>
</dbReference>
<sequence>MLSIKRTQSGFTLIEVMVALVILAFIVTASHQILDTSIMAKEASDETIAELEGLQTTFRLMDQDFNQMTKREVRNEAGDFSPTYVVHGRYSLESQYDGIAFVRDGWTNPVSLLPRSELQAVGYRVKDDNLERIYRVYIDELDGAEPRAQVLLENVEELKFEFLDDKHKWQDNWQLKALPLAVAVTIQRQDSEPLRRIFLTPGDGKVTQAKAARGDGSNISNGLDDNQNRDNNAGGNNNNQRGGRP</sequence>
<dbReference type="Gene3D" id="2.10.70.20">
    <property type="entry name" value="gspk-gspi-gspj complex like domains"/>
    <property type="match status" value="1"/>
</dbReference>
<dbReference type="NCBIfam" id="TIGR02532">
    <property type="entry name" value="IV_pilin_GFxxxE"/>
    <property type="match status" value="1"/>
</dbReference>
<evidence type="ECO:0000256" key="6">
    <source>
        <dbReference type="ARBA" id="ARBA00022519"/>
    </source>
</evidence>
<dbReference type="Gene3D" id="3.10.610.10">
    <property type="entry name" value="GSPII I/J protein-like"/>
    <property type="match status" value="1"/>
</dbReference>
<protein>
    <recommendedName>
        <fullName evidence="3">Type II secretion system protein J</fullName>
    </recommendedName>
</protein>
<organism evidence="12 13">
    <name type="scientific">Pseudoalteromonas obscura</name>
    <dbReference type="NCBI Taxonomy" id="3048491"/>
    <lineage>
        <taxon>Bacteria</taxon>
        <taxon>Pseudomonadati</taxon>
        <taxon>Pseudomonadota</taxon>
        <taxon>Gammaproteobacteria</taxon>
        <taxon>Alteromonadales</taxon>
        <taxon>Pseudoalteromonadaceae</taxon>
        <taxon>Pseudoalteromonas</taxon>
    </lineage>
</organism>
<gene>
    <name evidence="12" type="primary">gspJ</name>
    <name evidence="12" type="ORF">QNM18_18285</name>
</gene>
<comment type="similarity">
    <text evidence="2">Belongs to the GSP J family.</text>
</comment>
<dbReference type="PANTHER" id="PTHR39583">
    <property type="entry name" value="TYPE II SECRETION SYSTEM PROTEIN J-RELATED"/>
    <property type="match status" value="1"/>
</dbReference>
<keyword evidence="5" id="KW-0488">Methylation</keyword>
<proteinExistence type="inferred from homology"/>
<reference evidence="12 13" key="1">
    <citation type="submission" date="2023-05" db="EMBL/GenBank/DDBJ databases">
        <title>Pseudoalteromonas ardens sp. nov., Pseudoalteromonas obscura sp. nov., and Pseudoalteromonas umbrosa sp. nov., isolated from the coral Montipora capitata.</title>
        <authorList>
            <person name="Thomas E.M."/>
            <person name="Smith E.M."/>
            <person name="Papke E."/>
            <person name="Shlafstein M.D."/>
            <person name="Oline D.K."/>
            <person name="Videau P."/>
            <person name="Saw J.H."/>
            <person name="Strangman W.K."/>
            <person name="Ushijima B."/>
        </authorList>
    </citation>
    <scope>NUCLEOTIDE SEQUENCE [LARGE SCALE GENOMIC DNA]</scope>
    <source>
        <strain evidence="12 13">P94</strain>
    </source>
</reference>
<evidence type="ECO:0000313" key="13">
    <source>
        <dbReference type="Proteomes" id="UP001231915"/>
    </source>
</evidence>
<evidence type="ECO:0000256" key="7">
    <source>
        <dbReference type="ARBA" id="ARBA00022692"/>
    </source>
</evidence>
<evidence type="ECO:0000256" key="9">
    <source>
        <dbReference type="ARBA" id="ARBA00023136"/>
    </source>
</evidence>
<dbReference type="EMBL" id="JASJUT010000009">
    <property type="protein sequence ID" value="MDK2597005.1"/>
    <property type="molecule type" value="Genomic_DNA"/>
</dbReference>
<evidence type="ECO:0000256" key="8">
    <source>
        <dbReference type="ARBA" id="ARBA00022989"/>
    </source>
</evidence>
<evidence type="ECO:0000256" key="2">
    <source>
        <dbReference type="ARBA" id="ARBA00011084"/>
    </source>
</evidence>
<evidence type="ECO:0000256" key="3">
    <source>
        <dbReference type="ARBA" id="ARBA00021539"/>
    </source>
</evidence>
<feature type="region of interest" description="Disordered" evidence="10">
    <location>
        <begin position="206"/>
        <end position="245"/>
    </location>
</feature>
<dbReference type="RefSeq" id="WP_211013076.1">
    <property type="nucleotide sequence ID" value="NZ_JASJUT010000009.1"/>
</dbReference>
<keyword evidence="9 11" id="KW-0472">Membrane</keyword>
<evidence type="ECO:0000256" key="11">
    <source>
        <dbReference type="SAM" id="Phobius"/>
    </source>
</evidence>
<dbReference type="Pfam" id="PF07963">
    <property type="entry name" value="N_methyl"/>
    <property type="match status" value="1"/>
</dbReference>
<accession>A0ABT7EPU8</accession>
<dbReference type="SUPFAM" id="SSF54523">
    <property type="entry name" value="Pili subunits"/>
    <property type="match status" value="1"/>
</dbReference>
<evidence type="ECO:0000256" key="5">
    <source>
        <dbReference type="ARBA" id="ARBA00022481"/>
    </source>
</evidence>
<keyword evidence="7 11" id="KW-0812">Transmembrane</keyword>